<proteinExistence type="predicted"/>
<feature type="region of interest" description="Disordered" evidence="1">
    <location>
        <begin position="1165"/>
        <end position="1191"/>
    </location>
</feature>
<evidence type="ECO:0000313" key="4">
    <source>
        <dbReference type="Proteomes" id="UP000317093"/>
    </source>
</evidence>
<dbReference type="InterPro" id="IPR012334">
    <property type="entry name" value="Pectin_lyas_fold"/>
</dbReference>
<dbReference type="SUPFAM" id="SSF51126">
    <property type="entry name" value="Pectin lyase-like"/>
    <property type="match status" value="3"/>
</dbReference>
<dbReference type="InterPro" id="IPR006626">
    <property type="entry name" value="PbH1"/>
</dbReference>
<evidence type="ECO:0000313" key="3">
    <source>
        <dbReference type="EMBL" id="QDU61409.1"/>
    </source>
</evidence>
<gene>
    <name evidence="3" type="ORF">Pan216_22650</name>
</gene>
<protein>
    <recommendedName>
        <fullName evidence="2">Periplasmic copper-binding protein NosD beta helix domain-containing protein</fullName>
    </recommendedName>
</protein>
<evidence type="ECO:0000256" key="1">
    <source>
        <dbReference type="SAM" id="MobiDB-lite"/>
    </source>
</evidence>
<feature type="domain" description="Periplasmic copper-binding protein NosD beta helix" evidence="2">
    <location>
        <begin position="736"/>
        <end position="885"/>
    </location>
</feature>
<dbReference type="InterPro" id="IPR011050">
    <property type="entry name" value="Pectin_lyase_fold/virulence"/>
</dbReference>
<dbReference type="InterPro" id="IPR028994">
    <property type="entry name" value="Integrin_alpha_N"/>
</dbReference>
<reference evidence="3 4" key="1">
    <citation type="submission" date="2019-02" db="EMBL/GenBank/DDBJ databases">
        <title>Deep-cultivation of Planctomycetes and their phenomic and genomic characterization uncovers novel biology.</title>
        <authorList>
            <person name="Wiegand S."/>
            <person name="Jogler M."/>
            <person name="Boedeker C."/>
            <person name="Pinto D."/>
            <person name="Vollmers J."/>
            <person name="Rivas-Marin E."/>
            <person name="Kohn T."/>
            <person name="Peeters S.H."/>
            <person name="Heuer A."/>
            <person name="Rast P."/>
            <person name="Oberbeckmann S."/>
            <person name="Bunk B."/>
            <person name="Jeske O."/>
            <person name="Meyerdierks A."/>
            <person name="Storesund J.E."/>
            <person name="Kallscheuer N."/>
            <person name="Luecker S."/>
            <person name="Lage O.M."/>
            <person name="Pohl T."/>
            <person name="Merkel B.J."/>
            <person name="Hornburger P."/>
            <person name="Mueller R.-W."/>
            <person name="Bruemmer F."/>
            <person name="Labrenz M."/>
            <person name="Spormann A.M."/>
            <person name="Op den Camp H."/>
            <person name="Overmann J."/>
            <person name="Amann R."/>
            <person name="Jetten M.S.M."/>
            <person name="Mascher T."/>
            <person name="Medema M.H."/>
            <person name="Devos D.P."/>
            <person name="Kaster A.-K."/>
            <person name="Ovreas L."/>
            <person name="Rohde M."/>
            <person name="Galperin M.Y."/>
            <person name="Jogler C."/>
        </authorList>
    </citation>
    <scope>NUCLEOTIDE SEQUENCE [LARGE SCALE GENOMIC DNA]</scope>
    <source>
        <strain evidence="3 4">Pan216</strain>
    </source>
</reference>
<dbReference type="Proteomes" id="UP000317093">
    <property type="component" value="Chromosome"/>
</dbReference>
<keyword evidence="4" id="KW-1185">Reference proteome</keyword>
<dbReference type="SUPFAM" id="SSF69318">
    <property type="entry name" value="Integrin alpha N-terminal domain"/>
    <property type="match status" value="1"/>
</dbReference>
<accession>A0A518B342</accession>
<name>A0A518B342_9BACT</name>
<dbReference type="OrthoDB" id="239437at2"/>
<organism evidence="3 4">
    <name type="scientific">Kolteria novifilia</name>
    <dbReference type="NCBI Taxonomy" id="2527975"/>
    <lineage>
        <taxon>Bacteria</taxon>
        <taxon>Pseudomonadati</taxon>
        <taxon>Planctomycetota</taxon>
        <taxon>Planctomycetia</taxon>
        <taxon>Kolteriales</taxon>
        <taxon>Kolteriaceae</taxon>
        <taxon>Kolteria</taxon>
    </lineage>
</organism>
<evidence type="ECO:0000259" key="2">
    <source>
        <dbReference type="Pfam" id="PF05048"/>
    </source>
</evidence>
<feature type="compositionally biased region" description="Pro residues" evidence="1">
    <location>
        <begin position="1167"/>
        <end position="1180"/>
    </location>
</feature>
<sequence>MFLAPPLRRFVGDLLRQRPTASKDARLFEPIEDRIVPAIVTVGASGADHTTIQAALDAALINGDADDTIQIAEGTYTENISIVEDGITLESSGDAANTIINAPTGTVVSITASGVTLDGLTVQASDQRAIKLDANVTDLTLDDVHVEGDGDSSNSDVGLHIGTTIDVDQLTVRNSSFNELNFGFYIAKDVGSGPGGSNVTNVLVEDTVFENNSHKGIYAEKLSNATFTRVTVTGTNLATYDFTAGIDINLKGEESYENLRFDQLTVTNNGIDSTYGVGFTIKARDDGSYAANPASLDNVVITNSIISGNEHGLRFGEFRQLNAGPTNVHVNQNDLSGNVGDAVHQFVAADIDLTGNWWGSIAGPTTATYTVAAAEVDDTQVDDTATRNPGGLGATIVTKSDAGAVDFSPWLTDGIDADPGTPGFQRSAVIQVVGGSNNSLADNDYRRLANAIATATSGQTIELVGTFDWTNPLAAESWANGVDGIDDGAYFGDGDGFTILAAADQDDVTVTAASLGAATILGPGDLTTENLESFLVVTGGGFDGWEISNLEIVEFDMGIYMGYQESTFEDFKILDNHFVLASDTTDDVNQNIAIHLAHGNILVQGNTIDIHGDGVGGSDVGLQGSTHGGANYDGLIIDSNTINVLEAPTIGDPQRIIGIWENGHAHQSNILVTNNQFLNLAPGNDPEDNQQWAFQITSHSSPTTSVVYANNTVVGANVGFNWLDNSRYGDDTGDAFAGQDPIQVYFNTFEEVGTGILIREGGSADLQSNLFTDGNTAVFVSQEGAVTSRDDQIEDFDIGFQLVGASSADLRFTTIFDSGDGVSIDEGSSLVATQNHFHDVTRGVFVNDGTATITNNNLVDFGSVAIVNLTGTTVDAQGNWWGTTSETAIAALVTGDVDTSNFLTAPIDLDELFGGTSSDFQAFSLGSVDGQGGWSVTNPNIDQEIVDVDGNNVIRLSNAFTIGSFGDQLQTPSSGIVAGESQGSLNQDGTVPTTSNRFYAQFDITSATGAAQPGLRTTVSPSNPDHSRMSFVSIDDDGANGYDITFFDYTTADGFRGTTLDLDLPYDEWHEIAFEIIFIDGGPANDIVNLYVNGELVHTGTTWEDYYVDQSGLEQPVWVGPRGVDRLLFRQSGDAVSETAGAGFFLDNVTVTDFGPARLYIEDIAASPPPPTPTVPPVSEPEPEPAPEPEPTIISDDFIVEIEGTEAGAFTQLGVEGTVEIAGANLVVIVDPAYTGVVGDEFEVLTNDGTDPIVGTFVGLAEGASIVVEGLEFEVSYDGGDGNDVTLTVVGQPREVDFSQGIAVTRGNSFLFNTSRLSSYSSDSLLEVQFGFGSDQQFVGDWDGNGTINVGVARIVDGILHWFLNTSEINDFDPSQFTMGLFGIEGDQAIVGDWDGNGRSDIGIHRSSTATWSFDMDGDFAFGPADLNLVYGNPGDTPVVTAVGAEQFAQIGVVRGATWFLNQSSSVSAFDPANFRTPFVYGVGTDSFFMGDWNGDFVSEIGIFRPSVFSLNVNGDTVSSTDFPLGTDGDLPLAGFWFSETTVVNEASFLSSVASSEDLIDSIMEDGDEEPTLF</sequence>
<dbReference type="Pfam" id="PF05048">
    <property type="entry name" value="NosD"/>
    <property type="match status" value="1"/>
</dbReference>
<dbReference type="Gene3D" id="2.160.20.10">
    <property type="entry name" value="Single-stranded right-handed beta-helix, Pectin lyase-like"/>
    <property type="match status" value="2"/>
</dbReference>
<dbReference type="RefSeq" id="WP_145258006.1">
    <property type="nucleotide sequence ID" value="NZ_CP036279.1"/>
</dbReference>
<dbReference type="KEGG" id="knv:Pan216_22650"/>
<dbReference type="EMBL" id="CP036279">
    <property type="protein sequence ID" value="QDU61409.1"/>
    <property type="molecule type" value="Genomic_DNA"/>
</dbReference>
<dbReference type="InterPro" id="IPR007742">
    <property type="entry name" value="NosD_dom"/>
</dbReference>
<dbReference type="SMART" id="SM00710">
    <property type="entry name" value="PbH1"/>
    <property type="match status" value="15"/>
</dbReference>